<dbReference type="EMBL" id="AFZZ01000168">
    <property type="protein sequence ID" value="EHJ38675.1"/>
    <property type="molecule type" value="Genomic_DNA"/>
</dbReference>
<dbReference type="InterPro" id="IPR029060">
    <property type="entry name" value="PIN-like_dom_sf"/>
</dbReference>
<organism evidence="2 3">
    <name type="scientific">Leyella stercorea DSM 18206</name>
    <dbReference type="NCBI Taxonomy" id="1002367"/>
    <lineage>
        <taxon>Bacteria</taxon>
        <taxon>Pseudomonadati</taxon>
        <taxon>Bacteroidota</taxon>
        <taxon>Bacteroidia</taxon>
        <taxon>Bacteroidales</taxon>
        <taxon>Prevotellaceae</taxon>
        <taxon>Leyella</taxon>
    </lineage>
</organism>
<dbReference type="PATRIC" id="fig|1002367.3.peg.1562"/>
<dbReference type="HOGENOM" id="CLU_124456_3_1_10"/>
<dbReference type="eggNOG" id="COG5611">
    <property type="taxonomic scope" value="Bacteria"/>
</dbReference>
<evidence type="ECO:0000313" key="2">
    <source>
        <dbReference type="EMBL" id="EHJ38675.1"/>
    </source>
</evidence>
<comment type="caution">
    <text evidence="2">The sequence shown here is derived from an EMBL/GenBank/DDBJ whole genome shotgun (WGS) entry which is preliminary data.</text>
</comment>
<dbReference type="CDD" id="cd09854">
    <property type="entry name" value="PIN_VapC-like"/>
    <property type="match status" value="1"/>
</dbReference>
<accession>G6AZ61</accession>
<gene>
    <name evidence="2" type="ORF">HMPREF0673_01925</name>
</gene>
<evidence type="ECO:0000259" key="1">
    <source>
        <dbReference type="Pfam" id="PF13470"/>
    </source>
</evidence>
<dbReference type="Gene3D" id="3.40.50.1010">
    <property type="entry name" value="5'-nuclease"/>
    <property type="match status" value="1"/>
</dbReference>
<sequence>MKNVLIDTNVILDFLMKREGFFEDARNVLALGYNKCYTLYLSSLSFSNIAYIARKKYTGDALYECFSEIRELVNVSSVNEVEVDSAIKLRSKDFEDALQYYSAKSVKADYIITRNTNDFTYSDIKVLTPREFTSLYL</sequence>
<feature type="domain" description="PIN" evidence="1">
    <location>
        <begin position="4"/>
        <end position="116"/>
    </location>
</feature>
<dbReference type="AlphaFoldDB" id="G6AZ61"/>
<dbReference type="RefSeq" id="WP_007900914.1">
    <property type="nucleotide sequence ID" value="NZ_JH379442.1"/>
</dbReference>
<dbReference type="InterPro" id="IPR002716">
    <property type="entry name" value="PIN_dom"/>
</dbReference>
<dbReference type="SUPFAM" id="SSF88723">
    <property type="entry name" value="PIN domain-like"/>
    <property type="match status" value="1"/>
</dbReference>
<name>G6AZ61_9BACT</name>
<protein>
    <submittedName>
        <fullName evidence="2">PIN domain protein</fullName>
    </submittedName>
</protein>
<reference evidence="2 3" key="1">
    <citation type="submission" date="2011-08" db="EMBL/GenBank/DDBJ databases">
        <authorList>
            <person name="Weinstock G."/>
            <person name="Sodergren E."/>
            <person name="Clifton S."/>
            <person name="Fulton L."/>
            <person name="Fulton B."/>
            <person name="Courtney L."/>
            <person name="Fronick C."/>
            <person name="Harrison M."/>
            <person name="Strong C."/>
            <person name="Farmer C."/>
            <person name="Delahaunty K."/>
            <person name="Markovic C."/>
            <person name="Hall O."/>
            <person name="Minx P."/>
            <person name="Tomlinson C."/>
            <person name="Mitreva M."/>
            <person name="Hou S."/>
            <person name="Chen J."/>
            <person name="Wollam A."/>
            <person name="Pepin K.H."/>
            <person name="Johnson M."/>
            <person name="Bhonagiri V."/>
            <person name="Zhang X."/>
            <person name="Suruliraj S."/>
            <person name="Warren W."/>
            <person name="Chinwalla A."/>
            <person name="Mardis E.R."/>
            <person name="Wilson R.K."/>
        </authorList>
    </citation>
    <scope>NUCLEOTIDE SEQUENCE [LARGE SCALE GENOMIC DNA]</scope>
    <source>
        <strain evidence="2 3">DSM 18206</strain>
    </source>
</reference>
<proteinExistence type="predicted"/>
<dbReference type="Proteomes" id="UP000004407">
    <property type="component" value="Unassembled WGS sequence"/>
</dbReference>
<evidence type="ECO:0000313" key="3">
    <source>
        <dbReference type="Proteomes" id="UP000004407"/>
    </source>
</evidence>
<dbReference type="Pfam" id="PF13470">
    <property type="entry name" value="PIN_3"/>
    <property type="match status" value="1"/>
</dbReference>
<dbReference type="GeneID" id="78337509"/>